<name>A0A2S7WRU3_9FLAO</name>
<evidence type="ECO:0000256" key="2">
    <source>
        <dbReference type="ARBA" id="ARBA00022448"/>
    </source>
</evidence>
<dbReference type="AlphaFoldDB" id="A0A2S7WRU3"/>
<dbReference type="Gene3D" id="2.170.130.10">
    <property type="entry name" value="TonB-dependent receptor, plug domain"/>
    <property type="match status" value="1"/>
</dbReference>
<keyword evidence="13" id="KW-1185">Reference proteome</keyword>
<dbReference type="Pfam" id="PF07715">
    <property type="entry name" value="Plug"/>
    <property type="match status" value="1"/>
</dbReference>
<evidence type="ECO:0000256" key="10">
    <source>
        <dbReference type="SAM" id="SignalP"/>
    </source>
</evidence>
<dbReference type="GO" id="GO:0009279">
    <property type="term" value="C:cell outer membrane"/>
    <property type="evidence" value="ECO:0007669"/>
    <property type="project" value="UniProtKB-SubCell"/>
</dbReference>
<feature type="signal peptide" evidence="10">
    <location>
        <begin position="1"/>
        <end position="21"/>
    </location>
</feature>
<dbReference type="RefSeq" id="WP_105016782.1">
    <property type="nucleotide sequence ID" value="NZ_MSCN01000001.1"/>
</dbReference>
<dbReference type="GO" id="GO:0044718">
    <property type="term" value="P:siderophore transmembrane transport"/>
    <property type="evidence" value="ECO:0007669"/>
    <property type="project" value="TreeGrafter"/>
</dbReference>
<dbReference type="Proteomes" id="UP000238882">
    <property type="component" value="Unassembled WGS sequence"/>
</dbReference>
<keyword evidence="8 9" id="KW-0998">Cell outer membrane</keyword>
<dbReference type="PROSITE" id="PS01156">
    <property type="entry name" value="TONB_DEPENDENT_REC_2"/>
    <property type="match status" value="1"/>
</dbReference>
<evidence type="ECO:0000256" key="3">
    <source>
        <dbReference type="ARBA" id="ARBA00022452"/>
    </source>
</evidence>
<dbReference type="SUPFAM" id="SSF49464">
    <property type="entry name" value="Carboxypeptidase regulatory domain-like"/>
    <property type="match status" value="1"/>
</dbReference>
<evidence type="ECO:0000256" key="4">
    <source>
        <dbReference type="ARBA" id="ARBA00022692"/>
    </source>
</evidence>
<evidence type="ECO:0000256" key="8">
    <source>
        <dbReference type="ARBA" id="ARBA00023237"/>
    </source>
</evidence>
<keyword evidence="2 9" id="KW-0813">Transport</keyword>
<feature type="chain" id="PRO_5015516008" evidence="10">
    <location>
        <begin position="22"/>
        <end position="854"/>
    </location>
</feature>
<comment type="subcellular location">
    <subcellularLocation>
        <location evidence="1 9">Cell outer membrane</location>
        <topology evidence="1 9">Multi-pass membrane protein</topology>
    </subcellularLocation>
</comment>
<keyword evidence="3 9" id="KW-1134">Transmembrane beta strand</keyword>
<dbReference type="OrthoDB" id="1453181at2"/>
<evidence type="ECO:0000256" key="7">
    <source>
        <dbReference type="ARBA" id="ARBA00023136"/>
    </source>
</evidence>
<sequence length="854" mass="94638">MKNFKNLLFVALFFMTATVLGQTKITGTIVDDANQPLPGASILEKGTTNGIDTDFNGKFTLNTKSDSGVLVISFIGFKTKEIAFSSTKTNLGNIRLEEDAVLDEVLIIASVAIDRKTPVAVSNVKKADIQLKLGNQEFPEILKSTPGVFVTRNGGGFGDGEITMRGFNSENVAVMINGIPVNDMENGRVFWSNWAGLGSVTSLVQTQRGLGAAKIAVPSIGGTINTITESTDAQKGGFFGFDVGNDGYTRYGAKVSTGLLDNGFAATVYADTTTGDATYADGTNFTAISYFLNLSYRINDMHKLSFNVFGAKQRHGQRQNRSLLSEYRLSERGSRYNPDWGYKNGQITNIEDNFYHKPLASLNHYWQIDDVSSLSTSIYGSTGTGGGGGTAGAEQSKFTDNSYRIGNFGPVDLDRIVDENIASGTNGATAILRASRNDHVWVGALSVYNTELTEDIDLNVGLDYRWYVGEHFQEVTDLLGGQYFLDVRNGAPANVNRSLSESETQVGDKINYHDKGYHQWIGGFAQAEYDKDDISAFVAINYNNSRYKREDFFNKLDSDPEQLTDAQSYNGFGGKLGANYRIDDVQNVFFNVGYFERVPFLDDVWLNFSNDDLNVGLENQKITSFELGYGLRSEKFSANFNLYHTIWKNRTETASQGRGVDLITANINGLEALHQGLEFDFEYRPFDYLRVTGMVSVGDWRWNNNVTDVPFFDIDRNPTGRTTDIYLKGIPTGRSAQTTSALGVRFDLSSETSLSFDVNYYDRYFADFNLQARDEESSLNVKPWEVPSYFLSDIVFRHGFKIGDLDASITGRVNNLFNEEFINRADDGIDSNASTAQVFLGQGRTFSISTRINF</sequence>
<dbReference type="InterPro" id="IPR012910">
    <property type="entry name" value="Plug_dom"/>
</dbReference>
<comment type="caution">
    <text evidence="12">The sequence shown here is derived from an EMBL/GenBank/DDBJ whole genome shotgun (WGS) entry which is preliminary data.</text>
</comment>
<dbReference type="SUPFAM" id="SSF56935">
    <property type="entry name" value="Porins"/>
    <property type="match status" value="1"/>
</dbReference>
<dbReference type="Gene3D" id="2.60.40.1120">
    <property type="entry name" value="Carboxypeptidase-like, regulatory domain"/>
    <property type="match status" value="1"/>
</dbReference>
<evidence type="ECO:0000256" key="9">
    <source>
        <dbReference type="PROSITE-ProRule" id="PRU01360"/>
    </source>
</evidence>
<dbReference type="Gene3D" id="2.40.170.20">
    <property type="entry name" value="TonB-dependent receptor, beta-barrel domain"/>
    <property type="match status" value="1"/>
</dbReference>
<dbReference type="InterPro" id="IPR037066">
    <property type="entry name" value="Plug_dom_sf"/>
</dbReference>
<dbReference type="GO" id="GO:0015344">
    <property type="term" value="F:siderophore uptake transmembrane transporter activity"/>
    <property type="evidence" value="ECO:0007669"/>
    <property type="project" value="TreeGrafter"/>
</dbReference>
<dbReference type="InterPro" id="IPR010917">
    <property type="entry name" value="TonB_rcpt_CS"/>
</dbReference>
<dbReference type="PANTHER" id="PTHR30069:SF29">
    <property type="entry name" value="HEMOGLOBIN AND HEMOGLOBIN-HAPTOGLOBIN-BINDING PROTEIN 1-RELATED"/>
    <property type="match status" value="1"/>
</dbReference>
<evidence type="ECO:0000256" key="1">
    <source>
        <dbReference type="ARBA" id="ARBA00004571"/>
    </source>
</evidence>
<dbReference type="InterPro" id="IPR008969">
    <property type="entry name" value="CarboxyPept-like_regulatory"/>
</dbReference>
<accession>A0A2S7WRU3</accession>
<dbReference type="EMBL" id="MSCN01000001">
    <property type="protein sequence ID" value="PQJ80186.1"/>
    <property type="molecule type" value="Genomic_DNA"/>
</dbReference>
<dbReference type="InterPro" id="IPR036942">
    <property type="entry name" value="Beta-barrel_TonB_sf"/>
</dbReference>
<evidence type="ECO:0000259" key="11">
    <source>
        <dbReference type="Pfam" id="PF07715"/>
    </source>
</evidence>
<reference evidence="12 13" key="1">
    <citation type="submission" date="2016-12" db="EMBL/GenBank/DDBJ databases">
        <title>Trade-off between light-utilization and light-protection in marine flavobacteria.</title>
        <authorList>
            <person name="Kumagai Y."/>
            <person name="Yoshizawa S."/>
            <person name="Kogure K."/>
            <person name="Iwasaki W."/>
        </authorList>
    </citation>
    <scope>NUCLEOTIDE SEQUENCE [LARGE SCALE GENOMIC DNA]</scope>
    <source>
        <strain evidence="12 13">NBRC 108759</strain>
    </source>
</reference>
<evidence type="ECO:0000313" key="13">
    <source>
        <dbReference type="Proteomes" id="UP000238882"/>
    </source>
</evidence>
<dbReference type="PROSITE" id="PS52016">
    <property type="entry name" value="TONB_DEPENDENT_REC_3"/>
    <property type="match status" value="1"/>
</dbReference>
<dbReference type="PANTHER" id="PTHR30069">
    <property type="entry name" value="TONB-DEPENDENT OUTER MEMBRANE RECEPTOR"/>
    <property type="match status" value="1"/>
</dbReference>
<keyword evidence="7 9" id="KW-0472">Membrane</keyword>
<proteinExistence type="inferred from homology"/>
<dbReference type="Pfam" id="PF13715">
    <property type="entry name" value="CarbopepD_reg_2"/>
    <property type="match status" value="1"/>
</dbReference>
<keyword evidence="12" id="KW-0675">Receptor</keyword>
<evidence type="ECO:0000256" key="5">
    <source>
        <dbReference type="ARBA" id="ARBA00022729"/>
    </source>
</evidence>
<organism evidence="12 13">
    <name type="scientific">Polaribacter porphyrae</name>
    <dbReference type="NCBI Taxonomy" id="1137780"/>
    <lineage>
        <taxon>Bacteria</taxon>
        <taxon>Pseudomonadati</taxon>
        <taxon>Bacteroidota</taxon>
        <taxon>Flavobacteriia</taxon>
        <taxon>Flavobacteriales</taxon>
        <taxon>Flavobacteriaceae</taxon>
    </lineage>
</organism>
<keyword evidence="4 9" id="KW-0812">Transmembrane</keyword>
<evidence type="ECO:0000256" key="6">
    <source>
        <dbReference type="ARBA" id="ARBA00023077"/>
    </source>
</evidence>
<keyword evidence="5 10" id="KW-0732">Signal</keyword>
<protein>
    <submittedName>
        <fullName evidence="12">TonB-dependent receptor</fullName>
    </submittedName>
</protein>
<evidence type="ECO:0000313" key="12">
    <source>
        <dbReference type="EMBL" id="PQJ80186.1"/>
    </source>
</evidence>
<dbReference type="InterPro" id="IPR039426">
    <property type="entry name" value="TonB-dep_rcpt-like"/>
</dbReference>
<feature type="domain" description="TonB-dependent receptor plug" evidence="11">
    <location>
        <begin position="115"/>
        <end position="192"/>
    </location>
</feature>
<comment type="similarity">
    <text evidence="9">Belongs to the TonB-dependent receptor family.</text>
</comment>
<gene>
    <name evidence="12" type="ORF">BTO18_13830</name>
</gene>
<keyword evidence="6" id="KW-0798">TonB box</keyword>